<comment type="similarity">
    <text evidence="11">Belongs to the cytochrome P450 family.</text>
</comment>
<dbReference type="PANTHER" id="PTHR24298:SF800">
    <property type="entry name" value="CYTOCHROME P450 89A2-RELATED"/>
    <property type="match status" value="1"/>
</dbReference>
<dbReference type="Gene3D" id="1.10.630.10">
    <property type="entry name" value="Cytochrome P450"/>
    <property type="match status" value="1"/>
</dbReference>
<dbReference type="PRINTS" id="PR00463">
    <property type="entry name" value="EP450I"/>
</dbReference>
<dbReference type="AlphaFoldDB" id="A0A426Z3K7"/>
<evidence type="ECO:0000256" key="6">
    <source>
        <dbReference type="ARBA" id="ARBA00023002"/>
    </source>
</evidence>
<evidence type="ECO:0000256" key="1">
    <source>
        <dbReference type="ARBA" id="ARBA00004167"/>
    </source>
</evidence>
<keyword evidence="6 11" id="KW-0560">Oxidoreductase</keyword>
<dbReference type="InterPro" id="IPR001128">
    <property type="entry name" value="Cyt_P450"/>
</dbReference>
<evidence type="ECO:0000256" key="9">
    <source>
        <dbReference type="ARBA" id="ARBA00023136"/>
    </source>
</evidence>
<feature type="signal peptide" evidence="12">
    <location>
        <begin position="1"/>
        <end position="19"/>
    </location>
</feature>
<dbReference type="InterPro" id="IPR002401">
    <property type="entry name" value="Cyt_P450_E_grp-I"/>
</dbReference>
<evidence type="ECO:0000256" key="4">
    <source>
        <dbReference type="ARBA" id="ARBA00022723"/>
    </source>
</evidence>
<keyword evidence="3" id="KW-0812">Transmembrane</keyword>
<keyword evidence="12" id="KW-0732">Signal</keyword>
<comment type="caution">
    <text evidence="13">The sequence shown here is derived from an EMBL/GenBank/DDBJ whole genome shotgun (WGS) entry which is preliminary data.</text>
</comment>
<dbReference type="GO" id="GO:0005506">
    <property type="term" value="F:iron ion binding"/>
    <property type="evidence" value="ECO:0007669"/>
    <property type="project" value="InterPro"/>
</dbReference>
<dbReference type="InterPro" id="IPR036396">
    <property type="entry name" value="Cyt_P450_sf"/>
</dbReference>
<evidence type="ECO:0000256" key="11">
    <source>
        <dbReference type="RuleBase" id="RU000461"/>
    </source>
</evidence>
<evidence type="ECO:0000256" key="8">
    <source>
        <dbReference type="ARBA" id="ARBA00023033"/>
    </source>
</evidence>
<evidence type="ECO:0008006" key="15">
    <source>
        <dbReference type="Google" id="ProtNLM"/>
    </source>
</evidence>
<proteinExistence type="inferred from homology"/>
<sequence>MEMWLLIFFSLVLSVVLVALLLEHGARNRGLPPAPPIVEILGKYLCLRWFLLKPEDVLRELHARYGPIITLHLGLQPTIFIADRTFAHKALVEHGAAFSDRPAPTPSFRLFNGSRHFIFSSAYGPIWRLLRRNLTSEILHPARVKLYAGGRAWVLGVLTQHLRSEADSHDGVVVPIESFQFAVFCLLSLMCFGKKLDDKAVRDIKDAQRSLLLYASKLHVLNFAPCLSRHLFRNRLKTAMEARERRTQLFLPLIEARRQYKQQHLQKMTSSKEKERFVVSYVDSLLDIQLPEEGGRKLSDNEVTSLCSEFLNGGTDTTSTALQWIMASLVKHQVVQAKLREEIERAAAGSGEEEDIKEEDLQKMPYLKAVIMEGLRRHPPAHFLLPHAVTEDVNVCGYLIPREATVNFFLAEMNWDEKAWEEPMEFKPERFLGIEGGAVDLTGSREIKMMPFGAGRRICPGLGLALLHLQYFVANLVRRFEWKAVEGEEVDLSEKVEFAVVMKNPLRARVIPRRKT</sequence>
<dbReference type="Pfam" id="PF00067">
    <property type="entry name" value="p450"/>
    <property type="match status" value="1"/>
</dbReference>
<dbReference type="GO" id="GO:0016020">
    <property type="term" value="C:membrane"/>
    <property type="evidence" value="ECO:0007669"/>
    <property type="project" value="UniProtKB-SubCell"/>
</dbReference>
<dbReference type="PANTHER" id="PTHR24298">
    <property type="entry name" value="FLAVONOID 3'-MONOOXYGENASE-RELATED"/>
    <property type="match status" value="1"/>
</dbReference>
<evidence type="ECO:0000256" key="10">
    <source>
        <dbReference type="PIRSR" id="PIRSR602401-1"/>
    </source>
</evidence>
<evidence type="ECO:0000256" key="7">
    <source>
        <dbReference type="ARBA" id="ARBA00023004"/>
    </source>
</evidence>
<feature type="binding site" description="axial binding residue" evidence="10">
    <location>
        <position position="459"/>
    </location>
    <ligand>
        <name>heme</name>
        <dbReference type="ChEBI" id="CHEBI:30413"/>
    </ligand>
    <ligandPart>
        <name>Fe</name>
        <dbReference type="ChEBI" id="CHEBI:18248"/>
    </ligandPart>
</feature>
<dbReference type="GO" id="GO:0020037">
    <property type="term" value="F:heme binding"/>
    <property type="evidence" value="ECO:0007669"/>
    <property type="project" value="InterPro"/>
</dbReference>
<comment type="subcellular location">
    <subcellularLocation>
        <location evidence="1">Membrane</location>
        <topology evidence="1">Single-pass membrane protein</topology>
    </subcellularLocation>
</comment>
<gene>
    <name evidence="13" type="ORF">B296_00001345</name>
</gene>
<dbReference type="Proteomes" id="UP000287651">
    <property type="component" value="Unassembled WGS sequence"/>
</dbReference>
<name>A0A426Z3K7_ENSVE</name>
<evidence type="ECO:0000313" key="13">
    <source>
        <dbReference type="EMBL" id="RRT58541.1"/>
    </source>
</evidence>
<evidence type="ECO:0000256" key="3">
    <source>
        <dbReference type="ARBA" id="ARBA00022692"/>
    </source>
</evidence>
<accession>A0A426Z3K7</accession>
<comment type="cofactor">
    <cofactor evidence="10">
        <name>heme</name>
        <dbReference type="ChEBI" id="CHEBI:30413"/>
    </cofactor>
</comment>
<evidence type="ECO:0000313" key="14">
    <source>
        <dbReference type="Proteomes" id="UP000287651"/>
    </source>
</evidence>
<reference evidence="13 14" key="1">
    <citation type="journal article" date="2014" name="Agronomy (Basel)">
        <title>A Draft Genome Sequence for Ensete ventricosum, the Drought-Tolerant Tree Against Hunger.</title>
        <authorList>
            <person name="Harrison J."/>
            <person name="Moore K.A."/>
            <person name="Paszkiewicz K."/>
            <person name="Jones T."/>
            <person name="Grant M."/>
            <person name="Ambacheew D."/>
            <person name="Muzemil S."/>
            <person name="Studholme D.J."/>
        </authorList>
    </citation>
    <scope>NUCLEOTIDE SEQUENCE [LARGE SCALE GENOMIC DNA]</scope>
</reference>
<keyword evidence="8 11" id="KW-0503">Monooxygenase</keyword>
<keyword evidence="2 10" id="KW-0349">Heme</keyword>
<dbReference type="PRINTS" id="PR00385">
    <property type="entry name" value="P450"/>
</dbReference>
<dbReference type="EMBL" id="AMZH03008631">
    <property type="protein sequence ID" value="RRT58541.1"/>
    <property type="molecule type" value="Genomic_DNA"/>
</dbReference>
<evidence type="ECO:0000256" key="2">
    <source>
        <dbReference type="ARBA" id="ARBA00022617"/>
    </source>
</evidence>
<keyword evidence="7 10" id="KW-0408">Iron</keyword>
<keyword evidence="9" id="KW-0472">Membrane</keyword>
<dbReference type="InterPro" id="IPR051103">
    <property type="entry name" value="Plant_metabolite_P450s"/>
</dbReference>
<dbReference type="InterPro" id="IPR017972">
    <property type="entry name" value="Cyt_P450_CS"/>
</dbReference>
<protein>
    <recommendedName>
        <fullName evidence="15">Cytochrome P450</fullName>
    </recommendedName>
</protein>
<dbReference type="FunFam" id="1.10.630.10:FF:000012">
    <property type="entry name" value="Cytochrome P450 family protein"/>
    <property type="match status" value="1"/>
</dbReference>
<dbReference type="SUPFAM" id="SSF48264">
    <property type="entry name" value="Cytochrome P450"/>
    <property type="match status" value="1"/>
</dbReference>
<dbReference type="PROSITE" id="PS00086">
    <property type="entry name" value="CYTOCHROME_P450"/>
    <property type="match status" value="1"/>
</dbReference>
<dbReference type="CDD" id="cd11075">
    <property type="entry name" value="CYP77_89"/>
    <property type="match status" value="1"/>
</dbReference>
<evidence type="ECO:0000256" key="5">
    <source>
        <dbReference type="ARBA" id="ARBA00022989"/>
    </source>
</evidence>
<dbReference type="GO" id="GO:0016709">
    <property type="term" value="F:oxidoreductase activity, acting on paired donors, with incorporation or reduction of molecular oxygen, NAD(P)H as one donor, and incorporation of one atom of oxygen"/>
    <property type="evidence" value="ECO:0007669"/>
    <property type="project" value="TreeGrafter"/>
</dbReference>
<keyword evidence="5" id="KW-1133">Transmembrane helix</keyword>
<keyword evidence="4 10" id="KW-0479">Metal-binding</keyword>
<evidence type="ECO:0000256" key="12">
    <source>
        <dbReference type="SAM" id="SignalP"/>
    </source>
</evidence>
<feature type="chain" id="PRO_5019300462" description="Cytochrome P450" evidence="12">
    <location>
        <begin position="20"/>
        <end position="516"/>
    </location>
</feature>
<organism evidence="13 14">
    <name type="scientific">Ensete ventricosum</name>
    <name type="common">Abyssinian banana</name>
    <name type="synonym">Musa ensete</name>
    <dbReference type="NCBI Taxonomy" id="4639"/>
    <lineage>
        <taxon>Eukaryota</taxon>
        <taxon>Viridiplantae</taxon>
        <taxon>Streptophyta</taxon>
        <taxon>Embryophyta</taxon>
        <taxon>Tracheophyta</taxon>
        <taxon>Spermatophyta</taxon>
        <taxon>Magnoliopsida</taxon>
        <taxon>Liliopsida</taxon>
        <taxon>Zingiberales</taxon>
        <taxon>Musaceae</taxon>
        <taxon>Ensete</taxon>
    </lineage>
</organism>